<name>A0ACB5S3M4_9PEZI</name>
<protein>
    <submittedName>
        <fullName evidence="1">Defects-in-morphology protein 1-like mitochondrial</fullName>
    </submittedName>
</protein>
<evidence type="ECO:0000313" key="1">
    <source>
        <dbReference type="EMBL" id="GME27308.1"/>
    </source>
</evidence>
<organism evidence="1 2">
    <name type="scientific">Neofusicoccum parvum</name>
    <dbReference type="NCBI Taxonomy" id="310453"/>
    <lineage>
        <taxon>Eukaryota</taxon>
        <taxon>Fungi</taxon>
        <taxon>Dikarya</taxon>
        <taxon>Ascomycota</taxon>
        <taxon>Pezizomycotina</taxon>
        <taxon>Dothideomycetes</taxon>
        <taxon>Dothideomycetes incertae sedis</taxon>
        <taxon>Botryosphaeriales</taxon>
        <taxon>Botryosphaeriaceae</taxon>
        <taxon>Neofusicoccum</taxon>
    </lineage>
</organism>
<dbReference type="EMBL" id="BSXG01000036">
    <property type="protein sequence ID" value="GME27308.1"/>
    <property type="molecule type" value="Genomic_DNA"/>
</dbReference>
<comment type="caution">
    <text evidence="1">The sequence shown here is derived from an EMBL/GenBank/DDBJ whole genome shotgun (WGS) entry which is preliminary data.</text>
</comment>
<proteinExistence type="predicted"/>
<accession>A0ACB5S3M4</accession>
<evidence type="ECO:0000313" key="2">
    <source>
        <dbReference type="Proteomes" id="UP001165186"/>
    </source>
</evidence>
<gene>
    <name evidence="1" type="primary">g4048</name>
    <name evidence="1" type="ORF">NpPPO83_00004048</name>
</gene>
<reference evidence="1" key="1">
    <citation type="submission" date="2024-09" db="EMBL/GenBank/DDBJ databases">
        <title>Draft Genome Sequences of Neofusicoccum parvum.</title>
        <authorList>
            <person name="Ashida A."/>
            <person name="Camagna M."/>
            <person name="Tanaka A."/>
            <person name="Takemoto D."/>
        </authorList>
    </citation>
    <scope>NUCLEOTIDE SEQUENCE</scope>
    <source>
        <strain evidence="1">PPO83</strain>
    </source>
</reference>
<sequence>MASCASPPLETANDSDYGSDLDSELVIQALSQLETAPVASLALESIDDDAPRAAAVRLPAQPSPSLVRAAPARSSPVVQAGYSQAPGNAARADRTPERLHLGPEQDVSALPDTRSPLQRFRTLPMKPLSVTDIVSPAWCELQYWYTLTKHGRKRRTPAMKQGSKIHKQLEDQVHKTVEVLVQSREDAWGLKIWNVIQGLRTLRNTGHTRELEVWGVIDGQVINGIIDELSYTCPDEGLEELAMARINRSKAQHANQTSISQFFKAQGATELEPKSGVGEPHPQKKVWITDVKTRGSKTLPQGSSMRPTVMQLMIYRRLLTDLATNQVDAETVFKRYRLNSDDSFTDAFVAEIGGLDFGFEKDPRDEHDACLSSQQDADAISELLAHNSLSKLWGLMIAEFGKAISGSGAIGQVLRAEFRHQQTGSLLGSKTLVYDKGVLEKYVEEEMSWWRGERKAKGVDIEEAFKCRICEFAEECEWRKNKIEEAMENYRKKKGSTSKSAV</sequence>
<dbReference type="Proteomes" id="UP001165186">
    <property type="component" value="Unassembled WGS sequence"/>
</dbReference>
<keyword evidence="2" id="KW-1185">Reference proteome</keyword>